<dbReference type="PROSITE" id="PS50878">
    <property type="entry name" value="RT_POL"/>
    <property type="match status" value="1"/>
</dbReference>
<evidence type="ECO:0000256" key="2">
    <source>
        <dbReference type="ARBA" id="ARBA00022723"/>
    </source>
</evidence>
<evidence type="ECO:0000313" key="8">
    <source>
        <dbReference type="EMBL" id="SPD07720.1"/>
    </source>
</evidence>
<dbReference type="Gene3D" id="1.10.340.70">
    <property type="match status" value="1"/>
</dbReference>
<dbReference type="Pfam" id="PF00665">
    <property type="entry name" value="rve"/>
    <property type="match status" value="1"/>
</dbReference>
<dbReference type="SUPFAM" id="SSF53098">
    <property type="entry name" value="Ribonuclease H-like"/>
    <property type="match status" value="2"/>
</dbReference>
<keyword evidence="3" id="KW-0175">Coiled coil</keyword>
<dbReference type="SUPFAM" id="SSF56672">
    <property type="entry name" value="DNA/RNA polymerases"/>
    <property type="match status" value="1"/>
</dbReference>
<dbReference type="InterPro" id="IPR036397">
    <property type="entry name" value="RNaseH_sf"/>
</dbReference>
<dbReference type="Gene3D" id="3.30.70.270">
    <property type="match status" value="2"/>
</dbReference>
<protein>
    <submittedName>
        <fullName evidence="8">Uncharacterized protein</fullName>
    </submittedName>
</protein>
<feature type="domain" description="RNase H type-1" evidence="6">
    <location>
        <begin position="1163"/>
        <end position="1271"/>
    </location>
</feature>
<dbReference type="Pfam" id="PF17919">
    <property type="entry name" value="RT_RNaseH_2"/>
    <property type="match status" value="1"/>
</dbReference>
<dbReference type="Pfam" id="PF13456">
    <property type="entry name" value="RVT_3"/>
    <property type="match status" value="1"/>
</dbReference>
<dbReference type="Gene3D" id="3.30.420.10">
    <property type="entry name" value="Ribonuclease H-like superfamily/Ribonuclease H"/>
    <property type="match status" value="2"/>
</dbReference>
<dbReference type="InterPro" id="IPR005162">
    <property type="entry name" value="Retrotrans_gag_dom"/>
</dbReference>
<evidence type="ECO:0000256" key="3">
    <source>
        <dbReference type="SAM" id="Coils"/>
    </source>
</evidence>
<accession>A0A2N9H7V3</accession>
<evidence type="ECO:0000259" key="5">
    <source>
        <dbReference type="PROSITE" id="PS50878"/>
    </source>
</evidence>
<dbReference type="InterPro" id="IPR001584">
    <property type="entry name" value="Integrase_cat-core"/>
</dbReference>
<feature type="region of interest" description="Disordered" evidence="4">
    <location>
        <begin position="461"/>
        <end position="506"/>
    </location>
</feature>
<proteinExistence type="predicted"/>
<feature type="coiled-coil region" evidence="3">
    <location>
        <begin position="1611"/>
        <end position="1638"/>
    </location>
</feature>
<dbReference type="EMBL" id="OIVN01002953">
    <property type="protein sequence ID" value="SPD07720.1"/>
    <property type="molecule type" value="Genomic_DNA"/>
</dbReference>
<dbReference type="Pfam" id="PF00078">
    <property type="entry name" value="RVT_1"/>
    <property type="match status" value="1"/>
</dbReference>
<gene>
    <name evidence="8" type="ORF">FSB_LOCUS35602</name>
</gene>
<dbReference type="InterPro" id="IPR041588">
    <property type="entry name" value="Integrase_H2C2"/>
</dbReference>
<reference evidence="8" key="1">
    <citation type="submission" date="2018-02" db="EMBL/GenBank/DDBJ databases">
        <authorList>
            <person name="Cohen D.B."/>
            <person name="Kent A.D."/>
        </authorList>
    </citation>
    <scope>NUCLEOTIDE SEQUENCE</scope>
</reference>
<dbReference type="Gene3D" id="3.10.10.10">
    <property type="entry name" value="HIV Type 1 Reverse Transcriptase, subunit A, domain 1"/>
    <property type="match status" value="1"/>
</dbReference>
<dbReference type="CDD" id="cd01647">
    <property type="entry name" value="RT_LTR"/>
    <property type="match status" value="1"/>
</dbReference>
<feature type="compositionally biased region" description="Basic and acidic residues" evidence="4">
    <location>
        <begin position="349"/>
        <end position="366"/>
    </location>
</feature>
<dbReference type="InterPro" id="IPR043128">
    <property type="entry name" value="Rev_trsase/Diguanyl_cyclase"/>
</dbReference>
<evidence type="ECO:0000259" key="7">
    <source>
        <dbReference type="PROSITE" id="PS50994"/>
    </source>
</evidence>
<evidence type="ECO:0000256" key="4">
    <source>
        <dbReference type="SAM" id="MobiDB-lite"/>
    </source>
</evidence>
<sequence>MEGAPNDGTSADPAMTPIERQMQVIATSIQDLARETSRRMTRRLTAIKSLVVGTVRLRELRPGVGIERKAQEVPLHLANIRQLKQRGRPNSQNGQTGRPSSPSEKTDGEAHIDDLIIQNDPQEIRMIKRTRLEKELREMRKQMGDMKNSLRAKAARNLDNLVHRADSPFIPSIADFLLPSRFKVPLLENFDGTKDPFDYLEAFKTIMQLQAVPEEVMCRAFPLGLRGSARVWFNKLESESIGSFVQLSRAFIDHFIGSQRRGRPPTHLLSVKQMEGESLRTFVHRFNEEAMKIDRPKEDVTVTAFMAGLRKGDFLYELCKDPPETMSELMYEATKHMNAEDALEAMEDPPPKRRKEAEDRKPEPAKQKVPKFTETPERKRTTAPPVKFSSFTPLNTPIDKLLLQIQDDPSLRWPGKIRSDPNSRPKNLYCRFHRDHGHLTEECVALKEQIETLIRQGKLQKYVSRPTNTRPSKPPAQREQAEHNRPGPVGEIRTIVGGPASGGTSRASRKAYARQVHNIMVVQRPPKNIRLDDQIISFSEEDARGTHQPHDDALVITINIAGQIAPWMPLVDAPLVGFTGDKVCPVGIVTLPITVGTHPKTVSKTVDFLVVNCPSAYNAIIGRPTLNRLRAVTSTYHLLLKFPTEHGIGEVRGDQIAARECYLASLGPGGQNQTMSIEEQKILVKPSGELDNIELEDGRPERTTKIGAHLPPEMKESLVQFLKDNKDVFAWSHEDMSGINPSIISHKLNVDPSLRPVKQKRRVFAPERNNAIMEEVDKLLAANFIREVFYPDWLANVVMVKKSTGKWRMCVDFTDLNKACPKDSFPLPRIDQLVDSTAGHKLLTFMDAFSGYNQIVMDESDQENTSFITSRGLFCYKVMPFGLKNAGATYQRLMNRMFHDQIGQNVEVYVDDMLVKSKEEDGHLDDLRETFQTLRKYQMKLNPSKCAFGVYSGKFLGFMVSQRGIEANPDKIKAILEMQPPKNTKEVQRLTGRIAALNRFMSRSTDKCLPFFKTLKKAFEWTDECQQAFEELKKYLTEPPLLSPSKQGEELYLYLAVSPTAVSSALIREEARRQLPVYYTSRALRGAEERYPPMEKLAFALVTAARKLRPYFQAHTIVLLTNHPLRKAMNKPDAAGRLIQWSIELSEFDIDYRPRTAIKAQVLADFIAEFTSKDDEPMKDKPTTNNEAEYEALLVGLKTAKILGATELDVRSDSQLVVGQVNGDYEAKEGRMQQYLQLVRHQISQFREVRLCRVPREQNTEADQLAKSASSSTVDDKIKTVQQSSLQTTEVNPIHTEISWMTPIISYLQGGTLPDDRHEARRLKVRASRFLMLQGTLYKRGFSLPYLRCLAPDEANYVMREIHEGVCSDHSGAWALQRKIVRAGYYWPSMKADTYQFVQRCDKCQRFANLLHSPPMELVPMTAPWPFAQWGLDIMGPLPIGRRQLKFLVVAIDYFTKWVEAEPLATITERNIQNFVWKAVICRFGIPRVLVSDNGKQFDNPRFRQFSQELGIHNHYSSPGHPQANGQVEVTNRSLLKLIKTRLEGAKGLWPEELPSILWAYRTTVRIPTGETPFRMTFESEAVVPVEIGLTTFRTSAYDGQENEEQLRLNLDLIDEVRETAEARMKRYQEKMARHNSTDDKWKWFKNCLGALDGTYIRVRVPLEDKPRYRNRKGEIATNVLAVCSQDMQFIYVLPGWEGSAADGRVLRNAISRRNGLRVPHGYYYLVDAGYTNCEGFLAPYRAQRYHLNDWRDGHQPRTPEEFFNMKHSSARNVIERCFGLLKLRWAILRSPSFYPITTQNRIIMACCLLHNFIRKRDGCRPVRGRIGPA</sequence>
<feature type="domain" description="Integrase catalytic" evidence="7">
    <location>
        <begin position="1420"/>
        <end position="1581"/>
    </location>
</feature>
<dbReference type="Pfam" id="PF17921">
    <property type="entry name" value="Integrase_H2C2"/>
    <property type="match status" value="1"/>
</dbReference>
<dbReference type="GO" id="GO:0046872">
    <property type="term" value="F:metal ion binding"/>
    <property type="evidence" value="ECO:0007669"/>
    <property type="project" value="UniProtKB-KW"/>
</dbReference>
<evidence type="ECO:0000256" key="1">
    <source>
        <dbReference type="ARBA" id="ARBA00001968"/>
    </source>
</evidence>
<evidence type="ECO:0000259" key="6">
    <source>
        <dbReference type="PROSITE" id="PS50879"/>
    </source>
</evidence>
<dbReference type="InterPro" id="IPR002156">
    <property type="entry name" value="RNaseH_domain"/>
</dbReference>
<dbReference type="InterPro" id="IPR043502">
    <property type="entry name" value="DNA/RNA_pol_sf"/>
</dbReference>
<keyword evidence="2" id="KW-0479">Metal-binding</keyword>
<organism evidence="8">
    <name type="scientific">Fagus sylvatica</name>
    <name type="common">Beechnut</name>
    <dbReference type="NCBI Taxonomy" id="28930"/>
    <lineage>
        <taxon>Eukaryota</taxon>
        <taxon>Viridiplantae</taxon>
        <taxon>Streptophyta</taxon>
        <taxon>Embryophyta</taxon>
        <taxon>Tracheophyta</taxon>
        <taxon>Spermatophyta</taxon>
        <taxon>Magnoliopsida</taxon>
        <taxon>eudicotyledons</taxon>
        <taxon>Gunneridae</taxon>
        <taxon>Pentapetalae</taxon>
        <taxon>rosids</taxon>
        <taxon>fabids</taxon>
        <taxon>Fagales</taxon>
        <taxon>Fagaceae</taxon>
        <taxon>Fagus</taxon>
    </lineage>
</organism>
<dbReference type="Pfam" id="PF13359">
    <property type="entry name" value="DDE_Tnp_4"/>
    <property type="match status" value="1"/>
</dbReference>
<dbReference type="InterPro" id="IPR012337">
    <property type="entry name" value="RNaseH-like_sf"/>
</dbReference>
<dbReference type="PANTHER" id="PTHR48475">
    <property type="entry name" value="RIBONUCLEASE H"/>
    <property type="match status" value="1"/>
</dbReference>
<dbReference type="GO" id="GO:0003676">
    <property type="term" value="F:nucleic acid binding"/>
    <property type="evidence" value="ECO:0007669"/>
    <property type="project" value="InterPro"/>
</dbReference>
<dbReference type="InterPro" id="IPR027806">
    <property type="entry name" value="HARBI1_dom"/>
</dbReference>
<dbReference type="PANTHER" id="PTHR48475:SF2">
    <property type="entry name" value="RIBONUCLEASE H"/>
    <property type="match status" value="1"/>
</dbReference>
<dbReference type="GO" id="GO:0015074">
    <property type="term" value="P:DNA integration"/>
    <property type="evidence" value="ECO:0007669"/>
    <property type="project" value="InterPro"/>
</dbReference>
<dbReference type="Pfam" id="PF03732">
    <property type="entry name" value="Retrotrans_gag"/>
    <property type="match status" value="1"/>
</dbReference>
<feature type="region of interest" description="Disordered" evidence="4">
    <location>
        <begin position="83"/>
        <end position="110"/>
    </location>
</feature>
<dbReference type="InterPro" id="IPR000477">
    <property type="entry name" value="RT_dom"/>
</dbReference>
<feature type="region of interest" description="Disordered" evidence="4">
    <location>
        <begin position="343"/>
        <end position="391"/>
    </location>
</feature>
<dbReference type="CDD" id="cd09279">
    <property type="entry name" value="RNase_HI_like"/>
    <property type="match status" value="1"/>
</dbReference>
<name>A0A2N9H7V3_FAGSY</name>
<dbReference type="InterPro" id="IPR041577">
    <property type="entry name" value="RT_RNaseH_2"/>
</dbReference>
<dbReference type="PROSITE" id="PS50994">
    <property type="entry name" value="INTEGRASE"/>
    <property type="match status" value="1"/>
</dbReference>
<feature type="compositionally biased region" description="Polar residues" evidence="4">
    <location>
        <begin position="88"/>
        <end position="103"/>
    </location>
</feature>
<dbReference type="GO" id="GO:0004523">
    <property type="term" value="F:RNA-DNA hybrid ribonuclease activity"/>
    <property type="evidence" value="ECO:0007669"/>
    <property type="project" value="InterPro"/>
</dbReference>
<feature type="domain" description="Reverse transcriptase" evidence="5">
    <location>
        <begin position="781"/>
        <end position="960"/>
    </location>
</feature>
<comment type="cofactor">
    <cofactor evidence="1">
        <name>a divalent metal cation</name>
        <dbReference type="ChEBI" id="CHEBI:60240"/>
    </cofactor>
</comment>
<dbReference type="PROSITE" id="PS50879">
    <property type="entry name" value="RNASE_H_1"/>
    <property type="match status" value="1"/>
</dbReference>